<evidence type="ECO:0000256" key="2">
    <source>
        <dbReference type="ARBA" id="ARBA00023125"/>
    </source>
</evidence>
<dbReference type="Pfam" id="PF00392">
    <property type="entry name" value="GntR"/>
    <property type="match status" value="1"/>
</dbReference>
<dbReference type="InterPro" id="IPR008920">
    <property type="entry name" value="TF_FadR/GntR_C"/>
</dbReference>
<keyword evidence="2" id="KW-0238">DNA-binding</keyword>
<evidence type="ECO:0000259" key="4">
    <source>
        <dbReference type="PROSITE" id="PS50949"/>
    </source>
</evidence>
<dbReference type="PROSITE" id="PS50949">
    <property type="entry name" value="HTH_GNTR"/>
    <property type="match status" value="1"/>
</dbReference>
<dbReference type="InterPro" id="IPR036390">
    <property type="entry name" value="WH_DNA-bd_sf"/>
</dbReference>
<evidence type="ECO:0000313" key="6">
    <source>
        <dbReference type="Proteomes" id="UP001519343"/>
    </source>
</evidence>
<dbReference type="Gene3D" id="1.20.120.530">
    <property type="entry name" value="GntR ligand-binding domain-like"/>
    <property type="match status" value="1"/>
</dbReference>
<dbReference type="InterPro" id="IPR000524">
    <property type="entry name" value="Tscrpt_reg_HTH_GntR"/>
</dbReference>
<dbReference type="SUPFAM" id="SSF48008">
    <property type="entry name" value="GntR ligand-binding domain-like"/>
    <property type="match status" value="1"/>
</dbReference>
<keyword evidence="1" id="KW-0805">Transcription regulation</keyword>
<evidence type="ECO:0000313" key="5">
    <source>
        <dbReference type="EMBL" id="MBP1934561.1"/>
    </source>
</evidence>
<dbReference type="PANTHER" id="PTHR43537">
    <property type="entry name" value="TRANSCRIPTIONAL REGULATOR, GNTR FAMILY"/>
    <property type="match status" value="1"/>
</dbReference>
<name>A0ABS4GWB1_9BACL</name>
<dbReference type="PRINTS" id="PR00035">
    <property type="entry name" value="HTHGNTR"/>
</dbReference>
<feature type="domain" description="HTH gntR-type" evidence="4">
    <location>
        <begin position="6"/>
        <end position="74"/>
    </location>
</feature>
<evidence type="ECO:0000256" key="1">
    <source>
        <dbReference type="ARBA" id="ARBA00023015"/>
    </source>
</evidence>
<gene>
    <name evidence="5" type="ORF">J2Z37_004581</name>
</gene>
<keyword evidence="6" id="KW-1185">Reference proteome</keyword>
<accession>A0ABS4GWB1</accession>
<evidence type="ECO:0000256" key="3">
    <source>
        <dbReference type="ARBA" id="ARBA00023163"/>
    </source>
</evidence>
<dbReference type="InterPro" id="IPR036388">
    <property type="entry name" value="WH-like_DNA-bd_sf"/>
</dbReference>
<organism evidence="5 6">
    <name type="scientific">Ammoniphilus resinae</name>
    <dbReference type="NCBI Taxonomy" id="861532"/>
    <lineage>
        <taxon>Bacteria</taxon>
        <taxon>Bacillati</taxon>
        <taxon>Bacillota</taxon>
        <taxon>Bacilli</taxon>
        <taxon>Bacillales</taxon>
        <taxon>Paenibacillaceae</taxon>
        <taxon>Aneurinibacillus group</taxon>
        <taxon>Ammoniphilus</taxon>
    </lineage>
</organism>
<keyword evidence="5" id="KW-0670">Pyruvate</keyword>
<dbReference type="EMBL" id="JAGGKT010000023">
    <property type="protein sequence ID" value="MBP1934561.1"/>
    <property type="molecule type" value="Genomic_DNA"/>
</dbReference>
<reference evidence="5 6" key="1">
    <citation type="submission" date="2021-03" db="EMBL/GenBank/DDBJ databases">
        <title>Genomic Encyclopedia of Type Strains, Phase IV (KMG-IV): sequencing the most valuable type-strain genomes for metagenomic binning, comparative biology and taxonomic classification.</title>
        <authorList>
            <person name="Goeker M."/>
        </authorList>
    </citation>
    <scope>NUCLEOTIDE SEQUENCE [LARGE SCALE GENOMIC DNA]</scope>
    <source>
        <strain evidence="5 6">DSM 24738</strain>
    </source>
</reference>
<dbReference type="CDD" id="cd07377">
    <property type="entry name" value="WHTH_GntR"/>
    <property type="match status" value="1"/>
</dbReference>
<dbReference type="Pfam" id="PF07729">
    <property type="entry name" value="FCD"/>
    <property type="match status" value="1"/>
</dbReference>
<dbReference type="Gene3D" id="1.10.10.10">
    <property type="entry name" value="Winged helix-like DNA-binding domain superfamily/Winged helix DNA-binding domain"/>
    <property type="match status" value="1"/>
</dbReference>
<sequence>MTYHLQPFIEKLTRDIVWKITQNEYGPREQLPSIEEMAKQYGVARSTIREALKHLQSCGLIYSQHGKGTFLLNFKVSEHGGNVILEEILDLRRMLEIHAMKKAVQTRTDQDIARLQQLLNEMEQCITSPVRFTDTDRQFHISIAEASKNPFLPSMYHNISGLFAGLQDAIFQVKGSPEKALYEHQVMLRALVGRDESLALDVMNNHLDSIVKQIRERRV</sequence>
<dbReference type="Proteomes" id="UP001519343">
    <property type="component" value="Unassembled WGS sequence"/>
</dbReference>
<dbReference type="SMART" id="SM00895">
    <property type="entry name" value="FCD"/>
    <property type="match status" value="1"/>
</dbReference>
<comment type="caution">
    <text evidence="5">The sequence shown here is derived from an EMBL/GenBank/DDBJ whole genome shotgun (WGS) entry which is preliminary data.</text>
</comment>
<protein>
    <submittedName>
        <fullName evidence="5">GntR family transcriptional repressor for pyruvate dehydrogenase complex</fullName>
    </submittedName>
</protein>
<dbReference type="SMART" id="SM00345">
    <property type="entry name" value="HTH_GNTR"/>
    <property type="match status" value="1"/>
</dbReference>
<dbReference type="PANTHER" id="PTHR43537:SF5">
    <property type="entry name" value="UXU OPERON TRANSCRIPTIONAL REGULATOR"/>
    <property type="match status" value="1"/>
</dbReference>
<dbReference type="InterPro" id="IPR011711">
    <property type="entry name" value="GntR_C"/>
</dbReference>
<keyword evidence="3" id="KW-0804">Transcription</keyword>
<proteinExistence type="predicted"/>
<dbReference type="SUPFAM" id="SSF46785">
    <property type="entry name" value="Winged helix' DNA-binding domain"/>
    <property type="match status" value="1"/>
</dbReference>